<dbReference type="PRINTS" id="PR00080">
    <property type="entry name" value="SDRFAMILY"/>
</dbReference>
<reference evidence="6" key="1">
    <citation type="submission" date="2021-01" db="EMBL/GenBank/DDBJ databases">
        <authorList>
            <person name="Corre E."/>
            <person name="Pelletier E."/>
            <person name="Niang G."/>
            <person name="Scheremetjew M."/>
            <person name="Finn R."/>
            <person name="Kale V."/>
            <person name="Holt S."/>
            <person name="Cochrane G."/>
            <person name="Meng A."/>
            <person name="Brown T."/>
            <person name="Cohen L."/>
        </authorList>
    </citation>
    <scope>NUCLEOTIDE SEQUENCE</scope>
    <source>
        <strain evidence="6">CCMP1661</strain>
    </source>
</reference>
<feature type="signal peptide" evidence="5">
    <location>
        <begin position="1"/>
        <end position="19"/>
    </location>
</feature>
<dbReference type="Gene3D" id="3.40.50.720">
    <property type="entry name" value="NAD(P)-binding Rossmann-like Domain"/>
    <property type="match status" value="1"/>
</dbReference>
<organism evidence="6">
    <name type="scientific">Fibrocapsa japonica</name>
    <dbReference type="NCBI Taxonomy" id="94617"/>
    <lineage>
        <taxon>Eukaryota</taxon>
        <taxon>Sar</taxon>
        <taxon>Stramenopiles</taxon>
        <taxon>Ochrophyta</taxon>
        <taxon>Raphidophyceae</taxon>
        <taxon>Chattonellales</taxon>
        <taxon>Chattonellaceae</taxon>
        <taxon>Fibrocapsa</taxon>
    </lineage>
</organism>
<keyword evidence="5" id="KW-0732">Signal</keyword>
<dbReference type="EMBL" id="HBHR01001359">
    <property type="protein sequence ID" value="CAD9857981.1"/>
    <property type="molecule type" value="Transcribed_RNA"/>
</dbReference>
<accession>A0A7S2UVT3</accession>
<evidence type="ECO:0000256" key="4">
    <source>
        <dbReference type="RuleBase" id="RU000363"/>
    </source>
</evidence>
<sequence length="296" mass="31907">MCRIERAVWFLMLVLPGLGLKMNVLPPTIAVVTGSNKGIGKEVAIKLASTPNTICIVAARDMNRGQQAAQEVNIAGQTAGGGGAVFKQLDIADNTSVQRFMQEMQSEYGRLDVLVNNAAIAFKGADPTPFQYQAAPTLRTNFWATVQVTDALLPLLRQSPAARIVNVASMSGHLRILSHERQDIFSSSSLTRPVLYDLMRAFEADVQAGVHHQNGWPSTCYGMSKLGVIAFTKILAREEPGMVVNCCCPGGCRTDMSSGSGSKTAEEGARTPYLLTQMPPGTKSGGFWSGEREIVW</sequence>
<evidence type="ECO:0000256" key="1">
    <source>
        <dbReference type="ARBA" id="ARBA00006484"/>
    </source>
</evidence>
<dbReference type="InterPro" id="IPR036291">
    <property type="entry name" value="NAD(P)-bd_dom_sf"/>
</dbReference>
<dbReference type="InterPro" id="IPR020904">
    <property type="entry name" value="Sc_DH/Rdtase_CS"/>
</dbReference>
<feature type="chain" id="PRO_5030858648" evidence="5">
    <location>
        <begin position="20"/>
        <end position="296"/>
    </location>
</feature>
<dbReference type="SUPFAM" id="SSF51735">
    <property type="entry name" value="NAD(P)-binding Rossmann-fold domains"/>
    <property type="match status" value="1"/>
</dbReference>
<comment type="similarity">
    <text evidence="1 4">Belongs to the short-chain dehydrogenases/reductases (SDR) family.</text>
</comment>
<evidence type="ECO:0000256" key="3">
    <source>
        <dbReference type="ARBA" id="ARBA00023002"/>
    </source>
</evidence>
<dbReference type="InterPro" id="IPR002347">
    <property type="entry name" value="SDR_fam"/>
</dbReference>
<keyword evidence="2" id="KW-0521">NADP</keyword>
<evidence type="ECO:0000256" key="5">
    <source>
        <dbReference type="SAM" id="SignalP"/>
    </source>
</evidence>
<dbReference type="PANTHER" id="PTHR43963:SF6">
    <property type="entry name" value="CHAIN DEHYDROGENASE FAMILY PROTEIN, PUTATIVE (AFU_ORTHOLOGUE AFUA_3G15350)-RELATED"/>
    <property type="match status" value="1"/>
</dbReference>
<dbReference type="PANTHER" id="PTHR43963">
    <property type="entry name" value="CARBONYL REDUCTASE 1-RELATED"/>
    <property type="match status" value="1"/>
</dbReference>
<evidence type="ECO:0000313" key="6">
    <source>
        <dbReference type="EMBL" id="CAD9857981.1"/>
    </source>
</evidence>
<evidence type="ECO:0000256" key="2">
    <source>
        <dbReference type="ARBA" id="ARBA00022857"/>
    </source>
</evidence>
<dbReference type="PROSITE" id="PS00061">
    <property type="entry name" value="ADH_SHORT"/>
    <property type="match status" value="1"/>
</dbReference>
<dbReference type="AlphaFoldDB" id="A0A7S2UVT3"/>
<keyword evidence="3" id="KW-0560">Oxidoreductase</keyword>
<dbReference type="Pfam" id="PF00106">
    <property type="entry name" value="adh_short"/>
    <property type="match status" value="2"/>
</dbReference>
<gene>
    <name evidence="6" type="ORF">FJAP1339_LOCUS499</name>
</gene>
<dbReference type="GO" id="GO:0016491">
    <property type="term" value="F:oxidoreductase activity"/>
    <property type="evidence" value="ECO:0007669"/>
    <property type="project" value="UniProtKB-KW"/>
</dbReference>
<name>A0A7S2UVT3_9STRA</name>
<dbReference type="PRINTS" id="PR00081">
    <property type="entry name" value="GDHRDH"/>
</dbReference>
<proteinExistence type="inferred from homology"/>
<protein>
    <submittedName>
        <fullName evidence="6">Uncharacterized protein</fullName>
    </submittedName>
</protein>